<evidence type="ECO:0000313" key="12">
    <source>
        <dbReference type="Proteomes" id="UP000006727"/>
    </source>
</evidence>
<dbReference type="InterPro" id="IPR000851">
    <property type="entry name" value="Ribosomal_uS5"/>
</dbReference>
<dbReference type="GeneID" id="112285369"/>
<evidence type="ECO:0000256" key="1">
    <source>
        <dbReference type="ARBA" id="ARBA00008945"/>
    </source>
</evidence>
<evidence type="ECO:0000256" key="4">
    <source>
        <dbReference type="ARBA" id="ARBA00022980"/>
    </source>
</evidence>
<dbReference type="SUPFAM" id="SSF54211">
    <property type="entry name" value="Ribosomal protein S5 domain 2-like"/>
    <property type="match status" value="1"/>
</dbReference>
<dbReference type="GO" id="GO:1990904">
    <property type="term" value="C:ribonucleoprotein complex"/>
    <property type="evidence" value="ECO:0007669"/>
    <property type="project" value="UniProtKB-UniRule"/>
</dbReference>
<sequence length="346" mass="38120">MWGSKGARMWRSLDRIRRTAICSSSSSRQRFCNSSSPWLDAVSTSLRGADPVLASWEAALVRDDARFCLAGSVSGGAQTMRSLSMFAQQSRGISSSPVRFRATSDSDSYSPGPKKEPLLRPKEIDANDDLDDDLLPEDDVEIAPDSQPHQPTNLELELQNAPRRKQRFILQKALKIRNMETEGRPRKPGFTMKVVDVNRTCKVTKGGGILNFTALVICGNGDGVAGYGKGKSAEVSAAVDKAYARALRNLHYFERFDGHTIFHEKHSKYGQTKVYLWPALTGAGMRASHTVGGILRLAGFKNVKSKVVGSRHPHNTVKAVFQALSEIETPEEAAEREGRERVTHHA</sequence>
<proteinExistence type="inferred from homology"/>
<feature type="domain" description="S5 DRBM" evidence="9">
    <location>
        <begin position="190"/>
        <end position="253"/>
    </location>
</feature>
<dbReference type="InterPro" id="IPR005324">
    <property type="entry name" value="Ribosomal_uS5_C"/>
</dbReference>
<dbReference type="Gene3D" id="3.30.230.10">
    <property type="match status" value="1"/>
</dbReference>
<organism evidence="10">
    <name type="scientific">Physcomitrium patens</name>
    <name type="common">Spreading-leaved earth moss</name>
    <name type="synonym">Physcomitrella patens</name>
    <dbReference type="NCBI Taxonomy" id="3218"/>
    <lineage>
        <taxon>Eukaryota</taxon>
        <taxon>Viridiplantae</taxon>
        <taxon>Streptophyta</taxon>
        <taxon>Embryophyta</taxon>
        <taxon>Bryophyta</taxon>
        <taxon>Bryophytina</taxon>
        <taxon>Bryopsida</taxon>
        <taxon>Funariidae</taxon>
        <taxon>Funariales</taxon>
        <taxon>Funariaceae</taxon>
        <taxon>Physcomitrium</taxon>
    </lineage>
</organism>
<evidence type="ECO:0000313" key="11">
    <source>
        <dbReference type="EnsemblPlants" id="Pp3c8_16260V3.1"/>
    </source>
</evidence>
<protein>
    <recommendedName>
        <fullName evidence="9">S5 DRBM domain-containing protein</fullName>
    </recommendedName>
</protein>
<dbReference type="RefSeq" id="XP_024381891.1">
    <property type="nucleotide sequence ID" value="XM_024526123.2"/>
</dbReference>
<feature type="compositionally biased region" description="Basic and acidic residues" evidence="8">
    <location>
        <begin position="113"/>
        <end position="125"/>
    </location>
</feature>
<keyword evidence="2" id="KW-0699">rRNA-binding</keyword>
<dbReference type="FunFam" id="3.30.230.10:FF:000002">
    <property type="entry name" value="30S ribosomal protein S5"/>
    <property type="match status" value="1"/>
</dbReference>
<evidence type="ECO:0000256" key="2">
    <source>
        <dbReference type="ARBA" id="ARBA00022730"/>
    </source>
</evidence>
<dbReference type="InterPro" id="IPR014721">
    <property type="entry name" value="Ribsml_uS5_D2-typ_fold_subgr"/>
</dbReference>
<dbReference type="HOGENOM" id="CLU_802627_0_0_1"/>
<accession>A9SSR6</accession>
<evidence type="ECO:0000259" key="9">
    <source>
        <dbReference type="PROSITE" id="PS50881"/>
    </source>
</evidence>
<dbReference type="eggNOG" id="KOG2646">
    <property type="taxonomic scope" value="Eukaryota"/>
</dbReference>
<dbReference type="GO" id="GO:0003729">
    <property type="term" value="F:mRNA binding"/>
    <property type="evidence" value="ECO:0007669"/>
    <property type="project" value="UniProtKB-ARBA"/>
</dbReference>
<dbReference type="GO" id="GO:0006412">
    <property type="term" value="P:translation"/>
    <property type="evidence" value="ECO:0007669"/>
    <property type="project" value="InterPro"/>
</dbReference>
<dbReference type="PaxDb" id="3218-PP1S114_90V6.1"/>
<feature type="compositionally biased region" description="Acidic residues" evidence="8">
    <location>
        <begin position="126"/>
        <end position="142"/>
    </location>
</feature>
<dbReference type="Gene3D" id="3.30.160.20">
    <property type="match status" value="1"/>
</dbReference>
<evidence type="ECO:0000256" key="8">
    <source>
        <dbReference type="SAM" id="MobiDB-lite"/>
    </source>
</evidence>
<name>A9SSR6_PHYPA</name>
<dbReference type="AlphaFoldDB" id="A9SSR6"/>
<keyword evidence="5 6" id="KW-0687">Ribonucleoprotein</keyword>
<dbReference type="SUPFAM" id="SSF54768">
    <property type="entry name" value="dsRNA-binding domain-like"/>
    <property type="match status" value="1"/>
</dbReference>
<dbReference type="EMBL" id="ABEU02000008">
    <property type="protein sequence ID" value="PNR49734.1"/>
    <property type="molecule type" value="Genomic_DNA"/>
</dbReference>
<dbReference type="STRING" id="3218.A9SSR6"/>
<dbReference type="PROSITE" id="PS50881">
    <property type="entry name" value="S5_DSRBD"/>
    <property type="match status" value="1"/>
</dbReference>
<dbReference type="GO" id="GO:0005840">
    <property type="term" value="C:ribosome"/>
    <property type="evidence" value="ECO:0007669"/>
    <property type="project" value="UniProtKB-KW"/>
</dbReference>
<dbReference type="GO" id="GO:0003735">
    <property type="term" value="F:structural constituent of ribosome"/>
    <property type="evidence" value="ECO:0007669"/>
    <property type="project" value="UniProtKB-UniRule"/>
</dbReference>
<keyword evidence="4 6" id="KW-0689">Ribosomal protein</keyword>
<dbReference type="Pfam" id="PF00333">
    <property type="entry name" value="Ribosomal_S5"/>
    <property type="match status" value="1"/>
</dbReference>
<reference evidence="10 12" key="1">
    <citation type="journal article" date="2008" name="Science">
        <title>The Physcomitrella genome reveals evolutionary insights into the conquest of land by plants.</title>
        <authorList>
            <person name="Rensing S."/>
            <person name="Lang D."/>
            <person name="Zimmer A."/>
            <person name="Terry A."/>
            <person name="Salamov A."/>
            <person name="Shapiro H."/>
            <person name="Nishiyama T."/>
            <person name="Perroud P.-F."/>
            <person name="Lindquist E."/>
            <person name="Kamisugi Y."/>
            <person name="Tanahashi T."/>
            <person name="Sakakibara K."/>
            <person name="Fujita T."/>
            <person name="Oishi K."/>
            <person name="Shin-I T."/>
            <person name="Kuroki Y."/>
            <person name="Toyoda A."/>
            <person name="Suzuki Y."/>
            <person name="Hashimoto A."/>
            <person name="Yamaguchi K."/>
            <person name="Sugano A."/>
            <person name="Kohara Y."/>
            <person name="Fujiyama A."/>
            <person name="Anterola A."/>
            <person name="Aoki S."/>
            <person name="Ashton N."/>
            <person name="Barbazuk W.B."/>
            <person name="Barker E."/>
            <person name="Bennetzen J."/>
            <person name="Bezanilla M."/>
            <person name="Blankenship R."/>
            <person name="Cho S.H."/>
            <person name="Dutcher S."/>
            <person name="Estelle M."/>
            <person name="Fawcett J.A."/>
            <person name="Gundlach H."/>
            <person name="Hanada K."/>
            <person name="Heyl A."/>
            <person name="Hicks K.A."/>
            <person name="Hugh J."/>
            <person name="Lohr M."/>
            <person name="Mayer K."/>
            <person name="Melkozernov A."/>
            <person name="Murata T."/>
            <person name="Nelson D."/>
            <person name="Pils B."/>
            <person name="Prigge M."/>
            <person name="Reiss B."/>
            <person name="Renner T."/>
            <person name="Rombauts S."/>
            <person name="Rushton P."/>
            <person name="Sanderfoot A."/>
            <person name="Schween G."/>
            <person name="Shiu S.-H."/>
            <person name="Stueber K."/>
            <person name="Theodoulou F.L."/>
            <person name="Tu H."/>
            <person name="Van de Peer Y."/>
            <person name="Verrier P.J."/>
            <person name="Waters E."/>
            <person name="Wood A."/>
            <person name="Yang L."/>
            <person name="Cove D."/>
            <person name="Cuming A."/>
            <person name="Hasebe M."/>
            <person name="Lucas S."/>
            <person name="Mishler D.B."/>
            <person name="Reski R."/>
            <person name="Grigoriev I."/>
            <person name="Quatrano R.S."/>
            <person name="Boore J.L."/>
        </authorList>
    </citation>
    <scope>NUCLEOTIDE SEQUENCE [LARGE SCALE GENOMIC DNA]</scope>
    <source>
        <strain evidence="11 12">cv. Gransden 2004</strain>
    </source>
</reference>
<evidence type="ECO:0000256" key="6">
    <source>
        <dbReference type="PROSITE-ProRule" id="PRU00268"/>
    </source>
</evidence>
<evidence type="ECO:0000313" key="10">
    <source>
        <dbReference type="EMBL" id="PNR49734.1"/>
    </source>
</evidence>
<dbReference type="PANTHER" id="PTHR48432:SF1">
    <property type="entry name" value="S5 DRBM DOMAIN-CONTAINING PROTEIN"/>
    <property type="match status" value="1"/>
</dbReference>
<dbReference type="Pfam" id="PF03719">
    <property type="entry name" value="Ribosomal_S5_C"/>
    <property type="match status" value="1"/>
</dbReference>
<dbReference type="EnsemblPlants" id="Pp3c8_16260V3.1">
    <property type="protein sequence ID" value="Pp3c8_16260V3.1"/>
    <property type="gene ID" value="Pp3c8_16260"/>
</dbReference>
<dbReference type="Proteomes" id="UP000006727">
    <property type="component" value="Chromosome 8"/>
</dbReference>
<reference evidence="11" key="3">
    <citation type="submission" date="2020-12" db="UniProtKB">
        <authorList>
            <consortium name="EnsemblPlants"/>
        </authorList>
    </citation>
    <scope>IDENTIFICATION</scope>
</reference>
<reference evidence="10 12" key="2">
    <citation type="journal article" date="2018" name="Plant J.">
        <title>The Physcomitrella patens chromosome-scale assembly reveals moss genome structure and evolution.</title>
        <authorList>
            <person name="Lang D."/>
            <person name="Ullrich K.K."/>
            <person name="Murat F."/>
            <person name="Fuchs J."/>
            <person name="Jenkins J."/>
            <person name="Haas F.B."/>
            <person name="Piednoel M."/>
            <person name="Gundlach H."/>
            <person name="Van Bel M."/>
            <person name="Meyberg R."/>
            <person name="Vives C."/>
            <person name="Morata J."/>
            <person name="Symeonidi A."/>
            <person name="Hiss M."/>
            <person name="Muchero W."/>
            <person name="Kamisugi Y."/>
            <person name="Saleh O."/>
            <person name="Blanc G."/>
            <person name="Decker E.L."/>
            <person name="van Gessel N."/>
            <person name="Grimwood J."/>
            <person name="Hayes R.D."/>
            <person name="Graham S.W."/>
            <person name="Gunter L.E."/>
            <person name="McDaniel S.F."/>
            <person name="Hoernstein S.N.W."/>
            <person name="Larsson A."/>
            <person name="Li F.W."/>
            <person name="Perroud P.F."/>
            <person name="Phillips J."/>
            <person name="Ranjan P."/>
            <person name="Rokshar D.S."/>
            <person name="Rothfels C.J."/>
            <person name="Schneider L."/>
            <person name="Shu S."/>
            <person name="Stevenson D.W."/>
            <person name="Thummler F."/>
            <person name="Tillich M."/>
            <person name="Villarreal Aguilar J.C."/>
            <person name="Widiez T."/>
            <person name="Wong G.K."/>
            <person name="Wymore A."/>
            <person name="Zhang Y."/>
            <person name="Zimmer A.D."/>
            <person name="Quatrano R.S."/>
            <person name="Mayer K.F.X."/>
            <person name="Goodstein D."/>
            <person name="Casacuberta J.M."/>
            <person name="Vandepoele K."/>
            <person name="Reski R."/>
            <person name="Cuming A.C."/>
            <person name="Tuskan G.A."/>
            <person name="Maumus F."/>
            <person name="Salse J."/>
            <person name="Schmutz J."/>
            <person name="Rensing S.A."/>
        </authorList>
    </citation>
    <scope>NUCLEOTIDE SEQUENCE [LARGE SCALE GENOMIC DNA]</scope>
    <source>
        <strain evidence="11 12">cv. Gransden 2004</strain>
    </source>
</reference>
<dbReference type="EnsemblPlants" id="Pp3c8_16260V3.2">
    <property type="protein sequence ID" value="Pp3c8_16260V3.2"/>
    <property type="gene ID" value="Pp3c8_16260"/>
</dbReference>
<evidence type="ECO:0000256" key="7">
    <source>
        <dbReference type="RuleBase" id="RU003823"/>
    </source>
</evidence>
<feature type="region of interest" description="Disordered" evidence="8">
    <location>
        <begin position="94"/>
        <end position="152"/>
    </location>
</feature>
<dbReference type="GO" id="GO:0005737">
    <property type="term" value="C:cytoplasm"/>
    <property type="evidence" value="ECO:0007669"/>
    <property type="project" value="UniProtKB-ARBA"/>
</dbReference>
<dbReference type="Gramene" id="Pp3c8_16260V3.2">
    <property type="protein sequence ID" value="Pp3c8_16260V3.2"/>
    <property type="gene ID" value="Pp3c8_16260"/>
</dbReference>
<dbReference type="InterPro" id="IPR020568">
    <property type="entry name" value="Ribosomal_Su5_D2-typ_SF"/>
</dbReference>
<evidence type="ECO:0000256" key="3">
    <source>
        <dbReference type="ARBA" id="ARBA00022884"/>
    </source>
</evidence>
<dbReference type="OrthoDB" id="309483at2759"/>
<comment type="similarity">
    <text evidence="1 7">Belongs to the universal ribosomal protein uS5 family.</text>
</comment>
<feature type="compositionally biased region" description="Polar residues" evidence="8">
    <location>
        <begin position="94"/>
        <end position="109"/>
    </location>
</feature>
<dbReference type="InterPro" id="IPR013810">
    <property type="entry name" value="Ribosomal_uS5_N"/>
</dbReference>
<dbReference type="GO" id="GO:0019843">
    <property type="term" value="F:rRNA binding"/>
    <property type="evidence" value="ECO:0007669"/>
    <property type="project" value="UniProtKB-KW"/>
</dbReference>
<gene>
    <name evidence="11" type="primary">LOC112285369</name>
    <name evidence="10" type="ORF">PHYPA_011630</name>
</gene>
<dbReference type="Gramene" id="Pp3c8_16260V3.1">
    <property type="protein sequence ID" value="Pp3c8_16260V3.1"/>
    <property type="gene ID" value="Pp3c8_16260"/>
</dbReference>
<evidence type="ECO:0000256" key="5">
    <source>
        <dbReference type="ARBA" id="ARBA00023274"/>
    </source>
</evidence>
<keyword evidence="12" id="KW-1185">Reference proteome</keyword>
<dbReference type="PANTHER" id="PTHR48432">
    <property type="entry name" value="S5 DRBM DOMAIN-CONTAINING PROTEIN"/>
    <property type="match status" value="1"/>
</dbReference>
<dbReference type="KEGG" id="ppp:112285369"/>
<keyword evidence="3" id="KW-0694">RNA-binding</keyword>